<reference evidence="8 9" key="1">
    <citation type="submission" date="2024-01" db="EMBL/GenBank/DDBJ databases">
        <title>The genomes of 5 underutilized Papilionoideae crops provide insights into root nodulation and disease resistanc.</title>
        <authorList>
            <person name="Yuan L."/>
        </authorList>
    </citation>
    <scope>NUCLEOTIDE SEQUENCE [LARGE SCALE GENOMIC DNA]</scope>
    <source>
        <strain evidence="8">ZHUSHIDOU_FW_LH</strain>
        <tissue evidence="8">Leaf</tissue>
    </source>
</reference>
<dbReference type="Pfam" id="PF00400">
    <property type="entry name" value="WD40"/>
    <property type="match status" value="4"/>
</dbReference>
<dbReference type="InterPro" id="IPR015943">
    <property type="entry name" value="WD40/YVTN_repeat-like_dom_sf"/>
</dbReference>
<dbReference type="FunFam" id="2.130.10.10:FF:000218">
    <property type="entry name" value="WD40 repeat-containing protein HOS15"/>
    <property type="match status" value="1"/>
</dbReference>
<name>A0AAN9FZT7_CROPI</name>
<dbReference type="PRINTS" id="PR00320">
    <property type="entry name" value="GPROTEINBRPT"/>
</dbReference>
<dbReference type="PROSITE" id="PS50082">
    <property type="entry name" value="WD_REPEATS_2"/>
    <property type="match status" value="3"/>
</dbReference>
<evidence type="ECO:0000256" key="4">
    <source>
        <dbReference type="ARBA" id="ARBA00023015"/>
    </source>
</evidence>
<dbReference type="GO" id="GO:0006357">
    <property type="term" value="P:regulation of transcription by RNA polymerase II"/>
    <property type="evidence" value="ECO:0007669"/>
    <property type="project" value="TreeGrafter"/>
</dbReference>
<protein>
    <submittedName>
        <fullName evidence="8">Uncharacterized protein</fullName>
    </submittedName>
</protein>
<dbReference type="SUPFAM" id="SSF50978">
    <property type="entry name" value="WD40 repeat-like"/>
    <property type="match status" value="1"/>
</dbReference>
<evidence type="ECO:0000256" key="7">
    <source>
        <dbReference type="PROSITE-ProRule" id="PRU00221"/>
    </source>
</evidence>
<dbReference type="InterPro" id="IPR001680">
    <property type="entry name" value="WD40_rpt"/>
</dbReference>
<feature type="repeat" description="WD" evidence="7">
    <location>
        <begin position="288"/>
        <end position="329"/>
    </location>
</feature>
<dbReference type="InterPro" id="IPR036322">
    <property type="entry name" value="WD40_repeat_dom_sf"/>
</dbReference>
<dbReference type="InterPro" id="IPR020472">
    <property type="entry name" value="WD40_PAC1"/>
</dbReference>
<dbReference type="InterPro" id="IPR019775">
    <property type="entry name" value="WD40_repeat_CS"/>
</dbReference>
<dbReference type="GO" id="GO:0000118">
    <property type="term" value="C:histone deacetylase complex"/>
    <property type="evidence" value="ECO:0007669"/>
    <property type="project" value="TreeGrafter"/>
</dbReference>
<dbReference type="Proteomes" id="UP001372338">
    <property type="component" value="Unassembled WGS sequence"/>
</dbReference>
<evidence type="ECO:0000256" key="5">
    <source>
        <dbReference type="ARBA" id="ARBA00023163"/>
    </source>
</evidence>
<comment type="subcellular location">
    <subcellularLocation>
        <location evidence="1">Nucleus</location>
    </subcellularLocation>
</comment>
<dbReference type="CDD" id="cd00200">
    <property type="entry name" value="WD40"/>
    <property type="match status" value="1"/>
</dbReference>
<dbReference type="Gene3D" id="2.130.10.10">
    <property type="entry name" value="YVTN repeat-like/Quinoprotein amine dehydrogenase"/>
    <property type="match status" value="1"/>
</dbReference>
<dbReference type="EMBL" id="JAYWIO010000002">
    <property type="protein sequence ID" value="KAK7281703.1"/>
    <property type="molecule type" value="Genomic_DNA"/>
</dbReference>
<feature type="repeat" description="WD" evidence="7">
    <location>
        <begin position="330"/>
        <end position="380"/>
    </location>
</feature>
<accession>A0AAN9FZT7</accession>
<dbReference type="AlphaFoldDB" id="A0AAN9FZT7"/>
<dbReference type="PROSITE" id="PS00678">
    <property type="entry name" value="WD_REPEATS_1"/>
    <property type="match status" value="2"/>
</dbReference>
<keyword evidence="9" id="KW-1185">Reference proteome</keyword>
<dbReference type="InterPro" id="IPR045183">
    <property type="entry name" value="Ebi-like"/>
</dbReference>
<dbReference type="PROSITE" id="PS50294">
    <property type="entry name" value="WD_REPEATS_REGION"/>
    <property type="match status" value="3"/>
</dbReference>
<evidence type="ECO:0000256" key="1">
    <source>
        <dbReference type="ARBA" id="ARBA00004123"/>
    </source>
</evidence>
<gene>
    <name evidence="8" type="ORF">RIF29_09917</name>
</gene>
<keyword evidence="6" id="KW-0539">Nucleus</keyword>
<evidence type="ECO:0000313" key="9">
    <source>
        <dbReference type="Proteomes" id="UP001372338"/>
    </source>
</evidence>
<evidence type="ECO:0000256" key="3">
    <source>
        <dbReference type="ARBA" id="ARBA00022737"/>
    </source>
</evidence>
<dbReference type="GO" id="GO:0003714">
    <property type="term" value="F:transcription corepressor activity"/>
    <property type="evidence" value="ECO:0007669"/>
    <property type="project" value="InterPro"/>
</dbReference>
<keyword evidence="2 7" id="KW-0853">WD repeat</keyword>
<evidence type="ECO:0000256" key="6">
    <source>
        <dbReference type="ARBA" id="ARBA00023242"/>
    </source>
</evidence>
<dbReference type="SMART" id="SM00320">
    <property type="entry name" value="WD40"/>
    <property type="match status" value="5"/>
</dbReference>
<organism evidence="8 9">
    <name type="scientific">Crotalaria pallida</name>
    <name type="common">Smooth rattlebox</name>
    <name type="synonym">Crotalaria striata</name>
    <dbReference type="NCBI Taxonomy" id="3830"/>
    <lineage>
        <taxon>Eukaryota</taxon>
        <taxon>Viridiplantae</taxon>
        <taxon>Streptophyta</taxon>
        <taxon>Embryophyta</taxon>
        <taxon>Tracheophyta</taxon>
        <taxon>Spermatophyta</taxon>
        <taxon>Magnoliopsida</taxon>
        <taxon>eudicotyledons</taxon>
        <taxon>Gunneridae</taxon>
        <taxon>Pentapetalae</taxon>
        <taxon>rosids</taxon>
        <taxon>fabids</taxon>
        <taxon>Fabales</taxon>
        <taxon>Fabaceae</taxon>
        <taxon>Papilionoideae</taxon>
        <taxon>50 kb inversion clade</taxon>
        <taxon>genistoids sensu lato</taxon>
        <taxon>core genistoids</taxon>
        <taxon>Crotalarieae</taxon>
        <taxon>Crotalaria</taxon>
    </lineage>
</organism>
<evidence type="ECO:0000256" key="2">
    <source>
        <dbReference type="ARBA" id="ARBA00022574"/>
    </source>
</evidence>
<feature type="repeat" description="WD" evidence="7">
    <location>
        <begin position="381"/>
        <end position="422"/>
    </location>
</feature>
<dbReference type="PANTHER" id="PTHR22846">
    <property type="entry name" value="WD40 REPEAT PROTEIN"/>
    <property type="match status" value="1"/>
</dbReference>
<keyword evidence="4" id="KW-0805">Transcription regulation</keyword>
<comment type="caution">
    <text evidence="8">The sequence shown here is derived from an EMBL/GenBank/DDBJ whole genome shotgun (WGS) entry which is preliminary data.</text>
</comment>
<sequence length="521" mass="58778">MGKQEFGPLVVGHFSPFLDSVMIIAFLRILCGRKERSQGALFLSFGCNCHDYACSYLACLCSVANLFDLTGLSLKIQVDELPLVEIELKKANCREKALKARDLKMSLEFIQKLLKEATTLQIEKEKQFVNLSCVLAVALPWEERAREILSHEAPISDFEDMIRAAYSDMVLTSMRFQNFKHLVLHCNGAEELFLSAIILLHWRISCICPVVQVLLISLSGELRSTLNRHKGPIFSLKWNKKGDYLLTGSFDGAALDVDWRNNVSFATSSSDNMIYVCKIGENRPIKVFAGHQGEVNCVKWDPSGSVLATCSDDKTVKIWNMKHDKFLHDFREHSKEIYTIRWSPTGPGSSNPNKKLLLASASFDSTVKLWDVELGRSLYSFNKHRDSIYSVAFSPNGEYLASGSLDKSIYIWSLKDGTIVKQYTGSGGIFEVCWNKEGDKLAACFKVYSINGLDLSLNLLQTGSIGIYCEFGVTPFTVELNFFPPIFRPVRFLFQSAMCLSLRSPLASPVHWSMEIYYDRK</sequence>
<proteinExistence type="predicted"/>
<keyword evidence="5" id="KW-0804">Transcription</keyword>
<evidence type="ECO:0000313" key="8">
    <source>
        <dbReference type="EMBL" id="KAK7281703.1"/>
    </source>
</evidence>
<keyword evidence="3" id="KW-0677">Repeat</keyword>
<dbReference type="PANTHER" id="PTHR22846:SF2">
    <property type="entry name" value="F-BOX-LIKE_WD REPEAT-CONTAINING PROTEIN EBI"/>
    <property type="match status" value="1"/>
</dbReference>